<keyword evidence="6" id="KW-1185">Reference proteome</keyword>
<dbReference type="Proteomes" id="UP000007304">
    <property type="component" value="Unassembled WGS sequence"/>
</dbReference>
<reference evidence="5" key="1">
    <citation type="submission" date="2011-07" db="EMBL/GenBank/DDBJ databases">
        <title>The Genome Sequence of Exophiala (Wangiella) dermatitidis NIH/UT8656.</title>
        <authorList>
            <consortium name="The Broad Institute Genome Sequencing Platform"/>
            <person name="Cuomo C."/>
            <person name="Wang Z."/>
            <person name="Hunicke-Smith S."/>
            <person name="Szanislo P.J."/>
            <person name="Earl A."/>
            <person name="Young S.K."/>
            <person name="Zeng Q."/>
            <person name="Gargeya S."/>
            <person name="Fitzgerald M."/>
            <person name="Haas B."/>
            <person name="Abouelleil A."/>
            <person name="Alvarado L."/>
            <person name="Arachchi H.M."/>
            <person name="Berlin A."/>
            <person name="Brown A."/>
            <person name="Chapman S.B."/>
            <person name="Chen Z."/>
            <person name="Dunbar C."/>
            <person name="Freedman E."/>
            <person name="Gearin G."/>
            <person name="Gellesch M."/>
            <person name="Goldberg J."/>
            <person name="Griggs A."/>
            <person name="Gujja S."/>
            <person name="Heiman D."/>
            <person name="Howarth C."/>
            <person name="Larson L."/>
            <person name="Lui A."/>
            <person name="MacDonald P.J.P."/>
            <person name="Montmayeur A."/>
            <person name="Murphy C."/>
            <person name="Neiman D."/>
            <person name="Pearson M."/>
            <person name="Priest M."/>
            <person name="Roberts A."/>
            <person name="Saif S."/>
            <person name="Shea T."/>
            <person name="Shenoy N."/>
            <person name="Sisk P."/>
            <person name="Stolte C."/>
            <person name="Sykes S."/>
            <person name="Wortman J."/>
            <person name="Nusbaum C."/>
            <person name="Birren B."/>
        </authorList>
    </citation>
    <scope>NUCLEOTIDE SEQUENCE</scope>
    <source>
        <strain evidence="5">NIH/UT8656</strain>
    </source>
</reference>
<dbReference type="Gene3D" id="3.30.70.330">
    <property type="match status" value="2"/>
</dbReference>
<dbReference type="VEuPathDB" id="FungiDB:HMPREF1120_09217"/>
<dbReference type="SUPFAM" id="SSF54928">
    <property type="entry name" value="RNA-binding domain, RBD"/>
    <property type="match status" value="2"/>
</dbReference>
<feature type="region of interest" description="Disordered" evidence="3">
    <location>
        <begin position="1"/>
        <end position="70"/>
    </location>
</feature>
<dbReference type="OrthoDB" id="272703at2759"/>
<dbReference type="PROSITE" id="PS50102">
    <property type="entry name" value="RRM"/>
    <property type="match status" value="2"/>
</dbReference>
<evidence type="ECO:0000256" key="3">
    <source>
        <dbReference type="SAM" id="MobiDB-lite"/>
    </source>
</evidence>
<keyword evidence="1 2" id="KW-0694">RNA-binding</keyword>
<evidence type="ECO:0000259" key="4">
    <source>
        <dbReference type="PROSITE" id="PS50102"/>
    </source>
</evidence>
<dbReference type="EMBL" id="JH226138">
    <property type="protein sequence ID" value="EHY61283.1"/>
    <property type="molecule type" value="Genomic_DNA"/>
</dbReference>
<sequence length="344" mass="38174">MSEEFSSPPPRQYRSEASNNWRAKDDTPRVDQSQSQSQQPRMRSNFNRTNNGSYSNNNTNSSTSADASATPGTRLYVGNLLYTIQKGDVEALFAEHGFNVVGVTISTDPFTGRNPSYCFVDVDSPEEAQRAIAELSGVDLRGRALRVSPGVARRGQGQSDSNGNGNGGREARVKNYDQGWGRESKEERTGDYKPTFDRWNRTDASSHWQAPQTEGRRLFVGGLPRIEPQSALDEEIQVLFATHLPDSNTKPTAVSKLISPHPSKVVGGEPGNHYYCFVDLERAEDVDVVIEKLAGAQGSWGGAVRVGRAREQRERGPDRKVVREQGLRNDGERKPFETGSWRRD</sequence>
<accession>H6CBY6</accession>
<dbReference type="SMART" id="SM00360">
    <property type="entry name" value="RRM"/>
    <property type="match status" value="2"/>
</dbReference>
<proteinExistence type="predicted"/>
<name>H6CBY6_EXODN</name>
<dbReference type="GeneID" id="20313856"/>
<dbReference type="RefSeq" id="XP_009161744.1">
    <property type="nucleotide sequence ID" value="XM_009163496.1"/>
</dbReference>
<dbReference type="InParanoid" id="H6CBY6"/>
<dbReference type="InterPro" id="IPR000504">
    <property type="entry name" value="RRM_dom"/>
</dbReference>
<evidence type="ECO:0000313" key="6">
    <source>
        <dbReference type="Proteomes" id="UP000007304"/>
    </source>
</evidence>
<dbReference type="eggNOG" id="KOG0118">
    <property type="taxonomic scope" value="Eukaryota"/>
</dbReference>
<feature type="compositionally biased region" description="Basic and acidic residues" evidence="3">
    <location>
        <begin position="308"/>
        <end position="344"/>
    </location>
</feature>
<evidence type="ECO:0000313" key="5">
    <source>
        <dbReference type="EMBL" id="EHY61283.1"/>
    </source>
</evidence>
<dbReference type="PANTHER" id="PTHR21245">
    <property type="entry name" value="HETEROGENEOUS NUCLEAR RIBONUCLEOPROTEIN"/>
    <property type="match status" value="1"/>
</dbReference>
<feature type="region of interest" description="Disordered" evidence="3">
    <location>
        <begin position="301"/>
        <end position="344"/>
    </location>
</feature>
<dbReference type="OMA" id="HYYLFVE"/>
<feature type="domain" description="RRM" evidence="4">
    <location>
        <begin position="73"/>
        <end position="152"/>
    </location>
</feature>
<dbReference type="HOGENOM" id="CLU_050545_2_0_1"/>
<dbReference type="AlphaFoldDB" id="H6CBY6"/>
<feature type="domain" description="RRM" evidence="4">
    <location>
        <begin position="216"/>
        <end position="311"/>
    </location>
</feature>
<feature type="compositionally biased region" description="Low complexity" evidence="3">
    <location>
        <begin position="32"/>
        <end position="70"/>
    </location>
</feature>
<dbReference type="InterPro" id="IPR035979">
    <property type="entry name" value="RBD_domain_sf"/>
</dbReference>
<dbReference type="GO" id="GO:0003723">
    <property type="term" value="F:RNA binding"/>
    <property type="evidence" value="ECO:0007669"/>
    <property type="project" value="UniProtKB-UniRule"/>
</dbReference>
<dbReference type="InterPro" id="IPR012677">
    <property type="entry name" value="Nucleotide-bd_a/b_plait_sf"/>
</dbReference>
<protein>
    <recommendedName>
        <fullName evidence="4">RRM domain-containing protein</fullName>
    </recommendedName>
</protein>
<evidence type="ECO:0000256" key="1">
    <source>
        <dbReference type="ARBA" id="ARBA00022884"/>
    </source>
</evidence>
<feature type="compositionally biased region" description="Basic and acidic residues" evidence="3">
    <location>
        <begin position="169"/>
        <end position="198"/>
    </location>
</feature>
<evidence type="ECO:0000256" key="2">
    <source>
        <dbReference type="PROSITE-ProRule" id="PRU00176"/>
    </source>
</evidence>
<gene>
    <name evidence="5" type="ORF">HMPREF1120_09217</name>
</gene>
<dbReference type="Pfam" id="PF00076">
    <property type="entry name" value="RRM_1"/>
    <property type="match status" value="1"/>
</dbReference>
<dbReference type="STRING" id="858893.H6CBY6"/>
<feature type="region of interest" description="Disordered" evidence="3">
    <location>
        <begin position="148"/>
        <end position="198"/>
    </location>
</feature>
<organism evidence="5 6">
    <name type="scientific">Exophiala dermatitidis (strain ATCC 34100 / CBS 525.76 / NIH/UT8656)</name>
    <name type="common">Black yeast</name>
    <name type="synonym">Wangiella dermatitidis</name>
    <dbReference type="NCBI Taxonomy" id="858893"/>
    <lineage>
        <taxon>Eukaryota</taxon>
        <taxon>Fungi</taxon>
        <taxon>Dikarya</taxon>
        <taxon>Ascomycota</taxon>
        <taxon>Pezizomycotina</taxon>
        <taxon>Eurotiomycetes</taxon>
        <taxon>Chaetothyriomycetidae</taxon>
        <taxon>Chaetothyriales</taxon>
        <taxon>Herpotrichiellaceae</taxon>
        <taxon>Exophiala</taxon>
    </lineage>
</organism>